<reference evidence="2" key="1">
    <citation type="submission" date="2022-05" db="EMBL/GenBank/DDBJ databases">
        <title>The Musa troglodytarum L. genome provides insights into the mechanism of non-climacteric behaviour and enrichment of carotenoids.</title>
        <authorList>
            <person name="Wang J."/>
        </authorList>
    </citation>
    <scope>NUCLEOTIDE SEQUENCE</scope>
    <source>
        <tissue evidence="2">Leaf</tissue>
    </source>
</reference>
<dbReference type="OrthoDB" id="8062037at2759"/>
<dbReference type="PANTHER" id="PTHR47530:SF4">
    <property type="entry name" value="E3 UBIQUITIN LIGASE BIG BROTHER-RELATED"/>
    <property type="match status" value="1"/>
</dbReference>
<feature type="compositionally biased region" description="Pro residues" evidence="1">
    <location>
        <begin position="33"/>
        <end position="44"/>
    </location>
</feature>
<evidence type="ECO:0000256" key="1">
    <source>
        <dbReference type="SAM" id="MobiDB-lite"/>
    </source>
</evidence>
<dbReference type="AlphaFoldDB" id="A0A9E7FKH4"/>
<dbReference type="InterPro" id="IPR043312">
    <property type="entry name" value="AtBBR-like"/>
</dbReference>
<evidence type="ECO:0000313" key="2">
    <source>
        <dbReference type="EMBL" id="URD96731.1"/>
    </source>
</evidence>
<dbReference type="EMBL" id="CP097506">
    <property type="protein sequence ID" value="URD96731.1"/>
    <property type="molecule type" value="Genomic_DNA"/>
</dbReference>
<protein>
    <submittedName>
        <fullName evidence="2">Zinc finger, C3HC4 type (RING finger)</fullName>
    </submittedName>
</protein>
<gene>
    <name evidence="2" type="ORF">MUK42_32226</name>
</gene>
<dbReference type="Proteomes" id="UP001055439">
    <property type="component" value="Chromosome 4"/>
</dbReference>
<feature type="region of interest" description="Disordered" evidence="1">
    <location>
        <begin position="1"/>
        <end position="65"/>
    </location>
</feature>
<sequence>MLGGGKRGIVVSEADRNSTAYRIYRTSGNANPNPIPTPPPPAGDAPPCGVVTSPPPPPSSARRPFTSLSQVDADLALAGALQEQERACAMLRMDGVDCSDYESSDAGSDDYEEGVGDEPDHVIEDDAGNIEGSHYTRTLSMPMILMLTMRHSQWRFRILRSRRIEWVSDDHDDHGDNSQVDAWQEVDPDEHSYEELNALVEGVGTESRGLPADTISALPSIHHMLPGV</sequence>
<proteinExistence type="predicted"/>
<organism evidence="2 3">
    <name type="scientific">Musa troglodytarum</name>
    <name type="common">fe'i banana</name>
    <dbReference type="NCBI Taxonomy" id="320322"/>
    <lineage>
        <taxon>Eukaryota</taxon>
        <taxon>Viridiplantae</taxon>
        <taxon>Streptophyta</taxon>
        <taxon>Embryophyta</taxon>
        <taxon>Tracheophyta</taxon>
        <taxon>Spermatophyta</taxon>
        <taxon>Magnoliopsida</taxon>
        <taxon>Liliopsida</taxon>
        <taxon>Zingiberales</taxon>
        <taxon>Musaceae</taxon>
        <taxon>Musa</taxon>
    </lineage>
</organism>
<evidence type="ECO:0000313" key="3">
    <source>
        <dbReference type="Proteomes" id="UP001055439"/>
    </source>
</evidence>
<name>A0A9E7FKH4_9LILI</name>
<keyword evidence="3" id="KW-1185">Reference proteome</keyword>
<accession>A0A9E7FKH4</accession>
<dbReference type="PANTHER" id="PTHR47530">
    <property type="entry name" value="E3 UBIQUITIN LIGASE BIG BROTHER-RELATED"/>
    <property type="match status" value="1"/>
</dbReference>